<dbReference type="AlphaFoldDB" id="A0A645AGH8"/>
<proteinExistence type="predicted"/>
<feature type="transmembrane region" description="Helical" evidence="1">
    <location>
        <begin position="273"/>
        <end position="299"/>
    </location>
</feature>
<sequence length="330" mass="36189">MKKPAKIIPLILIASSYLLLTKPLIAQSAAGLSAIPPRLEITVQPDGSSSQIIKVRNESKEPKTVTVDVKDIIVTDNKGTPTIVSSSDESSNRWAASNWIQVSPNNVLLKPGETKSLTLTVMPPANALPGGHYAMALHTPQGISTVSSTGASIQTQVGTLIYITIPGDINQSALVQSFTAPKFSEFGPINFLTTIKNLSDIHIQPIGAITIKNWFGRQTSRLSLQPEDNIINIFPYTTRDFNNTLNKKWLFGRYQATLQASYGNNGGLITSSIFFWVIPWRLIILGIAAISIVTTLVIISKKRPTKKLPNNEVAELEKELEELKKKYKDQ</sequence>
<dbReference type="Gene3D" id="2.60.40.10">
    <property type="entry name" value="Immunoglobulins"/>
    <property type="match status" value="1"/>
</dbReference>
<keyword evidence="1" id="KW-0812">Transmembrane</keyword>
<accession>A0A645AGH8</accession>
<evidence type="ECO:0000256" key="1">
    <source>
        <dbReference type="SAM" id="Phobius"/>
    </source>
</evidence>
<reference evidence="2" key="1">
    <citation type="submission" date="2019-08" db="EMBL/GenBank/DDBJ databases">
        <authorList>
            <person name="Kucharzyk K."/>
            <person name="Murdoch R.W."/>
            <person name="Higgins S."/>
            <person name="Loffler F."/>
        </authorList>
    </citation>
    <scope>NUCLEOTIDE SEQUENCE</scope>
</reference>
<evidence type="ECO:0008006" key="3">
    <source>
        <dbReference type="Google" id="ProtNLM"/>
    </source>
</evidence>
<comment type="caution">
    <text evidence="2">The sequence shown here is derived from an EMBL/GenBank/DDBJ whole genome shotgun (WGS) entry which is preliminary data.</text>
</comment>
<evidence type="ECO:0000313" key="2">
    <source>
        <dbReference type="EMBL" id="MPM52289.1"/>
    </source>
</evidence>
<dbReference type="InterPro" id="IPR013783">
    <property type="entry name" value="Ig-like_fold"/>
</dbReference>
<dbReference type="EMBL" id="VSSQ01013794">
    <property type="protein sequence ID" value="MPM52289.1"/>
    <property type="molecule type" value="Genomic_DNA"/>
</dbReference>
<keyword evidence="1" id="KW-1133">Transmembrane helix</keyword>
<gene>
    <name evidence="2" type="ORF">SDC9_99048</name>
</gene>
<organism evidence="2">
    <name type="scientific">bioreactor metagenome</name>
    <dbReference type="NCBI Taxonomy" id="1076179"/>
    <lineage>
        <taxon>unclassified sequences</taxon>
        <taxon>metagenomes</taxon>
        <taxon>ecological metagenomes</taxon>
    </lineage>
</organism>
<keyword evidence="1" id="KW-0472">Membrane</keyword>
<protein>
    <recommendedName>
        <fullName evidence="3">Alpha-galactosidase NEW3 domain-containing protein</fullName>
    </recommendedName>
</protein>
<name>A0A645AGH8_9ZZZZ</name>